<evidence type="ECO:0000256" key="1">
    <source>
        <dbReference type="SAM" id="MobiDB-lite"/>
    </source>
</evidence>
<gene>
    <name evidence="2" type="ORF">BTN85_1498</name>
</gene>
<protein>
    <submittedName>
        <fullName evidence="2">Uncharacterized protein</fullName>
    </submittedName>
</protein>
<organism evidence="2 3">
    <name type="scientific">Methanohalarchaeum thermophilum</name>
    <dbReference type="NCBI Taxonomy" id="1903181"/>
    <lineage>
        <taxon>Archaea</taxon>
        <taxon>Methanobacteriati</taxon>
        <taxon>Methanobacteriota</taxon>
        <taxon>Methanonatronarchaeia</taxon>
        <taxon>Methanonatronarchaeales</taxon>
        <taxon>Methanonatronarchaeaceae</taxon>
        <taxon>Candidatus Methanohalarchaeum</taxon>
    </lineage>
</organism>
<reference evidence="2" key="1">
    <citation type="submission" date="2016-12" db="EMBL/GenBank/DDBJ databases">
        <title>Discovery of methanogenic haloarchaea.</title>
        <authorList>
            <person name="Sorokin D.Y."/>
            <person name="Makarova K.S."/>
            <person name="Abbas B."/>
            <person name="Ferrer M."/>
            <person name="Golyshin P.N."/>
        </authorList>
    </citation>
    <scope>NUCLEOTIDE SEQUENCE [LARGE SCALE GENOMIC DNA]</scope>
    <source>
        <strain evidence="2">HMET1</strain>
    </source>
</reference>
<name>A0A1Q6DXF4_METT1</name>
<evidence type="ECO:0000313" key="2">
    <source>
        <dbReference type="EMBL" id="OKY78992.1"/>
    </source>
</evidence>
<sequence length="30" mass="3690">MEVPKLEEKEKEEEIAEEIFEEESTTYTLW</sequence>
<dbReference type="AlphaFoldDB" id="A0A1Q6DXF4"/>
<accession>A0A1Q6DXF4</accession>
<dbReference type="Proteomes" id="UP000185744">
    <property type="component" value="Unassembled WGS sequence"/>
</dbReference>
<feature type="compositionally biased region" description="Acidic residues" evidence="1">
    <location>
        <begin position="10"/>
        <end position="24"/>
    </location>
</feature>
<dbReference type="InParanoid" id="A0A1Q6DXF4"/>
<feature type="region of interest" description="Disordered" evidence="1">
    <location>
        <begin position="1"/>
        <end position="30"/>
    </location>
</feature>
<evidence type="ECO:0000313" key="3">
    <source>
        <dbReference type="Proteomes" id="UP000185744"/>
    </source>
</evidence>
<dbReference type="EMBL" id="MSDW01000001">
    <property type="protein sequence ID" value="OKY78992.1"/>
    <property type="molecule type" value="Genomic_DNA"/>
</dbReference>
<comment type="caution">
    <text evidence="2">The sequence shown here is derived from an EMBL/GenBank/DDBJ whole genome shotgun (WGS) entry which is preliminary data.</text>
</comment>
<keyword evidence="3" id="KW-1185">Reference proteome</keyword>
<proteinExistence type="predicted"/>